<gene>
    <name evidence="5" type="ORF">Cvel_6520</name>
</gene>
<organism evidence="5">
    <name type="scientific">Chromera velia CCMP2878</name>
    <dbReference type="NCBI Taxonomy" id="1169474"/>
    <lineage>
        <taxon>Eukaryota</taxon>
        <taxon>Sar</taxon>
        <taxon>Alveolata</taxon>
        <taxon>Colpodellida</taxon>
        <taxon>Chromeraceae</taxon>
        <taxon>Chromera</taxon>
    </lineage>
</organism>
<proteinExistence type="predicted"/>
<dbReference type="InterPro" id="IPR050776">
    <property type="entry name" value="Ank_Repeat/CDKN_Inhibitor"/>
</dbReference>
<keyword evidence="1" id="KW-0677">Repeat</keyword>
<accession>A0A0G4HEK7</accession>
<feature type="repeat" description="ANK" evidence="3">
    <location>
        <begin position="417"/>
        <end position="449"/>
    </location>
</feature>
<feature type="repeat" description="ANK" evidence="3">
    <location>
        <begin position="483"/>
        <end position="515"/>
    </location>
</feature>
<dbReference type="PROSITE" id="PS50088">
    <property type="entry name" value="ANK_REPEAT"/>
    <property type="match status" value="4"/>
</dbReference>
<sequence>MKTENRPKLTFKTSDTPYWLSQRYHVFAWAPEEHHCLIDWEYGVWSSKGNVRSVVRVVEAKTQSEIDYLKSSKSSCELEERLRERDVSVVVSDQRRRRDLVRQRDKSFVLLLEICAEEGASWDYEVTLHQMKRDLLPPLNPPKEQPRASSSSKAEPSNPIQTPKESTPVRNTTPTTAAQDSKPSTVVPDTSKPSTVVPDTSKPSTVVPDTSKPSTPLPESKRSTAVQHSKPTTAAQDSKPSSAVPDSSKPKPSATVHEKKPNTAAKKADPRLAVTPPKPAEGEGGRPKPPVIKLKLKDTYKYVKPPLQRKMTKTKRYPPPDNMTPLPHKKTVNPPFPRPEEAGPDPVGGVSVSVSDDYPVGMCDPGPRDVVGDLLSQANSLEGPIEEDILEASKRGNIPRIKALLKNDISPNIRDEHGNTPLFWAAYRGRKDVVKVLIRGGAWINLSNREKRTPLHAAVFEGHMDIVKMLLRRGATVEAVNMKGESPLHEAALAGNMQMVKVLLDNDAPVNATSTNGTTPLIFASEKGHICIVQMLLLRGALIEVGQKSAIQAAVGGQQKQTETLLQKHKKQRTARWTCWTRFCSILRYIFCNNLWVNSLFCWPCALCCCPYVTCCCPCIEDCFPDDIPFCPGPPWKTASAPVCCKGICYPELQV</sequence>
<feature type="compositionally biased region" description="Basic and acidic residues" evidence="4">
    <location>
        <begin position="256"/>
        <end position="270"/>
    </location>
</feature>
<dbReference type="Pfam" id="PF12796">
    <property type="entry name" value="Ank_2"/>
    <property type="match status" value="2"/>
</dbReference>
<feature type="compositionally biased region" description="Polar residues" evidence="4">
    <location>
        <begin position="147"/>
        <end position="214"/>
    </location>
</feature>
<feature type="region of interest" description="Disordered" evidence="4">
    <location>
        <begin position="135"/>
        <end position="294"/>
    </location>
</feature>
<keyword evidence="2 3" id="KW-0040">ANK repeat</keyword>
<dbReference type="GO" id="GO:0005634">
    <property type="term" value="C:nucleus"/>
    <property type="evidence" value="ECO:0007669"/>
    <property type="project" value="TreeGrafter"/>
</dbReference>
<dbReference type="InterPro" id="IPR002110">
    <property type="entry name" value="Ankyrin_rpt"/>
</dbReference>
<reference evidence="5" key="1">
    <citation type="submission" date="2014-11" db="EMBL/GenBank/DDBJ databases">
        <authorList>
            <person name="Otto D Thomas"/>
            <person name="Naeem Raeece"/>
        </authorList>
    </citation>
    <scope>NUCLEOTIDE SEQUENCE</scope>
</reference>
<name>A0A0G4HEK7_9ALVE</name>
<dbReference type="PRINTS" id="PR01415">
    <property type="entry name" value="ANKYRIN"/>
</dbReference>
<dbReference type="Gene3D" id="1.25.40.20">
    <property type="entry name" value="Ankyrin repeat-containing domain"/>
    <property type="match status" value="1"/>
</dbReference>
<dbReference type="EMBL" id="CDMZ01002429">
    <property type="protein sequence ID" value="CEM42339.1"/>
    <property type="molecule type" value="Genomic_DNA"/>
</dbReference>
<dbReference type="VEuPathDB" id="CryptoDB:Cvel_6520"/>
<evidence type="ECO:0000256" key="3">
    <source>
        <dbReference type="PROSITE-ProRule" id="PRU00023"/>
    </source>
</evidence>
<dbReference type="AlphaFoldDB" id="A0A0G4HEK7"/>
<dbReference type="PANTHER" id="PTHR24201">
    <property type="entry name" value="ANK_REP_REGION DOMAIN-CONTAINING PROTEIN"/>
    <property type="match status" value="1"/>
</dbReference>
<dbReference type="PROSITE" id="PS50297">
    <property type="entry name" value="ANK_REP_REGION"/>
    <property type="match status" value="4"/>
</dbReference>
<feature type="compositionally biased region" description="Polar residues" evidence="4">
    <location>
        <begin position="223"/>
        <end position="245"/>
    </location>
</feature>
<feature type="repeat" description="ANK" evidence="3">
    <location>
        <begin position="450"/>
        <end position="482"/>
    </location>
</feature>
<evidence type="ECO:0000256" key="1">
    <source>
        <dbReference type="ARBA" id="ARBA00022737"/>
    </source>
</evidence>
<dbReference type="SMART" id="SM00248">
    <property type="entry name" value="ANK"/>
    <property type="match status" value="5"/>
</dbReference>
<protein>
    <submittedName>
        <fullName evidence="5">Uncharacterized protein</fullName>
    </submittedName>
</protein>
<feature type="repeat" description="ANK" evidence="3">
    <location>
        <begin position="516"/>
        <end position="548"/>
    </location>
</feature>
<evidence type="ECO:0000256" key="4">
    <source>
        <dbReference type="SAM" id="MobiDB-lite"/>
    </source>
</evidence>
<evidence type="ECO:0000256" key="2">
    <source>
        <dbReference type="ARBA" id="ARBA00023043"/>
    </source>
</evidence>
<dbReference type="InterPro" id="IPR036770">
    <property type="entry name" value="Ankyrin_rpt-contain_sf"/>
</dbReference>
<dbReference type="SUPFAM" id="SSF48403">
    <property type="entry name" value="Ankyrin repeat"/>
    <property type="match status" value="1"/>
</dbReference>
<evidence type="ECO:0000313" key="5">
    <source>
        <dbReference type="EMBL" id="CEM42339.1"/>
    </source>
</evidence>